<protein>
    <submittedName>
        <fullName evidence="2">Uncharacterized protein</fullName>
    </submittedName>
</protein>
<comment type="caution">
    <text evidence="2">The sequence shown here is derived from an EMBL/GenBank/DDBJ whole genome shotgun (WGS) entry which is preliminary data.</text>
</comment>
<name>A0A372G9Q7_9ACTN</name>
<keyword evidence="3" id="KW-1185">Reference proteome</keyword>
<reference evidence="2 3" key="1">
    <citation type="submission" date="2018-08" db="EMBL/GenBank/DDBJ databases">
        <title>Actinomadura spongicola sp. nov., isolated from marine sponge Leucetta chagosensis.</title>
        <authorList>
            <person name="Li L."/>
            <person name="Lin H.W."/>
        </authorList>
    </citation>
    <scope>NUCLEOTIDE SEQUENCE [LARGE SCALE GENOMIC DNA]</scope>
    <source>
        <strain evidence="2 3">LHW52907</strain>
    </source>
</reference>
<proteinExistence type="predicted"/>
<sequence length="193" mass="19446">MTVVRCGSSATSFSGSSGSSGSPGSSGSSAGSSSSGSSSVRCGSPPSSSSSRVAVACVSFAPPLAVSSRGRSSSGMDISACVSCASRVMTPLARTVLRCRNAPFSRSRLSTSARTRATRRLDRTCTVNPPTASPRMKVATGMPTDIGASVATRAIVTSTTTTPSASLCSSIQSRTALTRLGIRTRLPPLGSER</sequence>
<dbReference type="Proteomes" id="UP000262882">
    <property type="component" value="Unassembled WGS sequence"/>
</dbReference>
<feature type="region of interest" description="Disordered" evidence="1">
    <location>
        <begin position="1"/>
        <end position="45"/>
    </location>
</feature>
<evidence type="ECO:0000256" key="1">
    <source>
        <dbReference type="SAM" id="MobiDB-lite"/>
    </source>
</evidence>
<evidence type="ECO:0000313" key="2">
    <source>
        <dbReference type="EMBL" id="RFS81813.1"/>
    </source>
</evidence>
<organism evidence="2 3">
    <name type="scientific">Actinomadura spongiicola</name>
    <dbReference type="NCBI Taxonomy" id="2303421"/>
    <lineage>
        <taxon>Bacteria</taxon>
        <taxon>Bacillati</taxon>
        <taxon>Actinomycetota</taxon>
        <taxon>Actinomycetes</taxon>
        <taxon>Streptosporangiales</taxon>
        <taxon>Thermomonosporaceae</taxon>
        <taxon>Actinomadura</taxon>
    </lineage>
</organism>
<accession>A0A372G9Q7</accession>
<gene>
    <name evidence="2" type="ORF">D0T12_29260</name>
</gene>
<dbReference type="AlphaFoldDB" id="A0A372G9Q7"/>
<dbReference type="EMBL" id="QVNQ01000011">
    <property type="protein sequence ID" value="RFS81813.1"/>
    <property type="molecule type" value="Genomic_DNA"/>
</dbReference>
<evidence type="ECO:0000313" key="3">
    <source>
        <dbReference type="Proteomes" id="UP000262882"/>
    </source>
</evidence>